<proteinExistence type="inferred from homology"/>
<dbReference type="AlphaFoldDB" id="A0A822YRH0"/>
<evidence type="ECO:0000256" key="3">
    <source>
        <dbReference type="SAM" id="Coils"/>
    </source>
</evidence>
<name>A0A822YRH0_NELNU</name>
<gene>
    <name evidence="4" type="ORF">HUJ06_004801</name>
</gene>
<evidence type="ECO:0000313" key="4">
    <source>
        <dbReference type="EMBL" id="DAD34161.1"/>
    </source>
</evidence>
<dbReference type="PANTHER" id="PTHR34224:SF2">
    <property type="entry name" value="INTERACTOR OF CONSTITUTIVE ACTIVE ROPS 4"/>
    <property type="match status" value="1"/>
</dbReference>
<comment type="similarity">
    <text evidence="1">Belongs to the ICR family.</text>
</comment>
<dbReference type="InterPro" id="IPR029688">
    <property type="entry name" value="ICR"/>
</dbReference>
<keyword evidence="5" id="KW-1185">Reference proteome</keyword>
<reference evidence="4 5" key="1">
    <citation type="journal article" date="2020" name="Mol. Biol. Evol.">
        <title>Distinct Expression and Methylation Patterns for Genes with Different Fates following a Single Whole-Genome Duplication in Flowering Plants.</title>
        <authorList>
            <person name="Shi T."/>
            <person name="Rahmani R.S."/>
            <person name="Gugger P.F."/>
            <person name="Wang M."/>
            <person name="Li H."/>
            <person name="Zhang Y."/>
            <person name="Li Z."/>
            <person name="Wang Q."/>
            <person name="Van de Peer Y."/>
            <person name="Marchal K."/>
            <person name="Chen J."/>
        </authorList>
    </citation>
    <scope>NUCLEOTIDE SEQUENCE [LARGE SCALE GENOMIC DNA]</scope>
    <source>
        <tissue evidence="4">Leaf</tissue>
    </source>
</reference>
<dbReference type="EMBL" id="DUZY01000004">
    <property type="protein sequence ID" value="DAD34161.1"/>
    <property type="molecule type" value="Genomic_DNA"/>
</dbReference>
<accession>A0A822YRH0</accession>
<keyword evidence="2 3" id="KW-0175">Coiled coil</keyword>
<protein>
    <submittedName>
        <fullName evidence="4">Uncharacterized protein</fullName>
    </submittedName>
</protein>
<evidence type="ECO:0000256" key="1">
    <source>
        <dbReference type="ARBA" id="ARBA00009778"/>
    </source>
</evidence>
<evidence type="ECO:0000313" key="5">
    <source>
        <dbReference type="Proteomes" id="UP000607653"/>
    </source>
</evidence>
<dbReference type="Proteomes" id="UP000607653">
    <property type="component" value="Unassembled WGS sequence"/>
</dbReference>
<comment type="caution">
    <text evidence="4">The sequence shown here is derived from an EMBL/GenBank/DDBJ whole genome shotgun (WGS) entry which is preliminary data.</text>
</comment>
<evidence type="ECO:0000256" key="2">
    <source>
        <dbReference type="ARBA" id="ARBA00023054"/>
    </source>
</evidence>
<sequence>MNPMRKSALDNLVVMIDEISLLKEKLTEKEKQLEMAREENELLKKKKHQKKLRVQTETEQWRKAADAATAVLADRMEMNGRVTERCGSMDKHLNNGGLETAGGGYTGFDNLHYSLLQ</sequence>
<feature type="coiled-coil region" evidence="3">
    <location>
        <begin position="12"/>
        <end position="53"/>
    </location>
</feature>
<organism evidence="4 5">
    <name type="scientific">Nelumbo nucifera</name>
    <name type="common">Sacred lotus</name>
    <dbReference type="NCBI Taxonomy" id="4432"/>
    <lineage>
        <taxon>Eukaryota</taxon>
        <taxon>Viridiplantae</taxon>
        <taxon>Streptophyta</taxon>
        <taxon>Embryophyta</taxon>
        <taxon>Tracheophyta</taxon>
        <taxon>Spermatophyta</taxon>
        <taxon>Magnoliopsida</taxon>
        <taxon>Proteales</taxon>
        <taxon>Nelumbonaceae</taxon>
        <taxon>Nelumbo</taxon>
    </lineage>
</organism>
<dbReference type="PANTHER" id="PTHR34224">
    <property type="entry name" value="INTERACTOR OF CONSTITUTIVE ACTIVE ROPS 2, CHLOROPLASTIC-RELATED"/>
    <property type="match status" value="1"/>
</dbReference>